<dbReference type="GO" id="GO:0004016">
    <property type="term" value="F:adenylate cyclase activity"/>
    <property type="evidence" value="ECO:0007669"/>
    <property type="project" value="TreeGrafter"/>
</dbReference>
<dbReference type="SUPFAM" id="SSF52540">
    <property type="entry name" value="P-loop containing nucleoside triphosphate hydrolases"/>
    <property type="match status" value="1"/>
</dbReference>
<dbReference type="SUPFAM" id="SSF46894">
    <property type="entry name" value="C-terminal effector domain of the bipartite response regulators"/>
    <property type="match status" value="1"/>
</dbReference>
<evidence type="ECO:0000313" key="4">
    <source>
        <dbReference type="EMBL" id="EWT06391.1"/>
    </source>
</evidence>
<name>W9GJG3_9MICO</name>
<dbReference type="PRINTS" id="PR00038">
    <property type="entry name" value="HTHLUXR"/>
</dbReference>
<dbReference type="PATRIC" id="fig|584657.3.peg.1674"/>
<dbReference type="PROSITE" id="PS50043">
    <property type="entry name" value="HTH_LUXR_2"/>
    <property type="match status" value="1"/>
</dbReference>
<keyword evidence="5" id="KW-1185">Reference proteome</keyword>
<keyword evidence="2" id="KW-0067">ATP-binding</keyword>
<evidence type="ECO:0000256" key="2">
    <source>
        <dbReference type="ARBA" id="ARBA00022840"/>
    </source>
</evidence>
<dbReference type="InterPro" id="IPR027417">
    <property type="entry name" value="P-loop_NTPase"/>
</dbReference>
<dbReference type="InterPro" id="IPR036388">
    <property type="entry name" value="WH-like_DNA-bd_sf"/>
</dbReference>
<keyword evidence="1" id="KW-0547">Nucleotide-binding</keyword>
<dbReference type="PANTHER" id="PTHR16305">
    <property type="entry name" value="TESTICULAR SOLUBLE ADENYLYL CYCLASE"/>
    <property type="match status" value="1"/>
</dbReference>
<dbReference type="AlphaFoldDB" id="W9GJG3"/>
<evidence type="ECO:0000259" key="3">
    <source>
        <dbReference type="PROSITE" id="PS50043"/>
    </source>
</evidence>
<feature type="domain" description="HTH luxR-type" evidence="3">
    <location>
        <begin position="821"/>
        <end position="886"/>
    </location>
</feature>
<comment type="caution">
    <text evidence="4">The sequence shown here is derived from an EMBL/GenBank/DDBJ whole genome shotgun (WGS) entry which is preliminary data.</text>
</comment>
<dbReference type="Gene3D" id="1.10.10.10">
    <property type="entry name" value="Winged helix-like DNA-binding domain superfamily/Winged helix DNA-binding domain"/>
    <property type="match status" value="1"/>
</dbReference>
<dbReference type="GO" id="GO:0005524">
    <property type="term" value="F:ATP binding"/>
    <property type="evidence" value="ECO:0007669"/>
    <property type="project" value="UniProtKB-KW"/>
</dbReference>
<dbReference type="InterPro" id="IPR016032">
    <property type="entry name" value="Sig_transdc_resp-reg_C-effctor"/>
</dbReference>
<evidence type="ECO:0000313" key="5">
    <source>
        <dbReference type="Proteomes" id="UP000019494"/>
    </source>
</evidence>
<dbReference type="GO" id="GO:0005737">
    <property type="term" value="C:cytoplasm"/>
    <property type="evidence" value="ECO:0007669"/>
    <property type="project" value="TreeGrafter"/>
</dbReference>
<dbReference type="GO" id="GO:0006355">
    <property type="term" value="P:regulation of DNA-templated transcription"/>
    <property type="evidence" value="ECO:0007669"/>
    <property type="project" value="InterPro"/>
</dbReference>
<dbReference type="PANTHER" id="PTHR16305:SF28">
    <property type="entry name" value="GUANYLATE CYCLASE DOMAIN-CONTAINING PROTEIN"/>
    <property type="match status" value="1"/>
</dbReference>
<evidence type="ECO:0000256" key="1">
    <source>
        <dbReference type="ARBA" id="ARBA00022741"/>
    </source>
</evidence>
<dbReference type="Proteomes" id="UP000019494">
    <property type="component" value="Unassembled WGS sequence"/>
</dbReference>
<dbReference type="EMBL" id="AWQS01000050">
    <property type="protein sequence ID" value="EWT06391.1"/>
    <property type="molecule type" value="Genomic_DNA"/>
</dbReference>
<reference evidence="5" key="1">
    <citation type="submission" date="2013-08" db="EMBL/GenBank/DDBJ databases">
        <title>Intrasporangium oryzae NRRL B-24470.</title>
        <authorList>
            <person name="Liu H."/>
            <person name="Wang G."/>
        </authorList>
    </citation>
    <scope>NUCLEOTIDE SEQUENCE [LARGE SCALE GENOMIC DNA]</scope>
    <source>
        <strain evidence="5">Q5-1</strain>
    </source>
</reference>
<dbReference type="Pfam" id="PF00196">
    <property type="entry name" value="GerE"/>
    <property type="match status" value="1"/>
</dbReference>
<gene>
    <name evidence="4" type="ORF">N864_21710</name>
</gene>
<accession>W9GJG3</accession>
<dbReference type="SMART" id="SM00421">
    <property type="entry name" value="HTH_LUXR"/>
    <property type="match status" value="1"/>
</dbReference>
<sequence length="894" mass="96330">METPAHGGEGARREEWPMVGRADELRRLRDDVARRRSVVLAGRAGVGTSRLGHEAMEMCRGAGYAVVAVTATRAGRGIPLGVFAGFLPPQEARRSGADDRGSLLRTCADAILNSAQGRPMAIGVDDAHLLDDMSAMVVHHLVSSCSVTVILAVRSGEAAPDPIVALWKSGLAERIELQELGEQEIAETLRSVLGGPVDAAAVAGLMSRSGGNMLILRELVTGALTHGTLRLEAGQWRIVGHLHPTPRLAELVEARLEGLTSRQREALEVVAFGEPLDPAELIRLGYGEVAESLERQGLLRTSTAGSFMAVWLGHPIYGEVLRERIPGLRAREVTRTLAESVESGGNLQPADVLRVATWRLVAGGGQPELMYRAAVEARWRYDFVLAERFARIAVERKAGFRAALLAAQLAGLRGDTRRADLELADLARQARTPTDHGVLALTRLDNYVIYAGSITEGLRIADEAARILPSSEMRDEVLARRGALLLGEEGPRAAVEDLEPLMDRATGRAFTWASMPAAYSLARMGRFEESLAVARRGYRTQRELAQPADWYPFMHVFYECEALAHSGQLNDAVRLATDSYREGVDFGSLEQQGIFSWQLGKTVAARGHVTQAVTQLGTAISIYRRLGRPRFTQFSYIYLALAHAIGGCPRDAELALAEVDHLGVDPSFFMGVDFIISQGWTDAAAGNHRRAHERFAEAAIQGERVGDLVGATAALHASARVGYARLVAERLEALTRSVDGPLGATRAGHARSLAEADPIGLAAASEAFEQMGALLLAAEAAADSAVCWARSKDQRARLSAELRAATLASRCSGAHTPALRQVESRVRLTLAELEAAQLAASGLSNREIADSLVVSVRTVENRLQQVYTKFGIRSRRELADALSYIGDAEDAAGV</sequence>
<dbReference type="GO" id="GO:0003677">
    <property type="term" value="F:DNA binding"/>
    <property type="evidence" value="ECO:0007669"/>
    <property type="project" value="InterPro"/>
</dbReference>
<organism evidence="4 5">
    <name type="scientific">Intrasporangium chromatireducens Q5-1</name>
    <dbReference type="NCBI Taxonomy" id="584657"/>
    <lineage>
        <taxon>Bacteria</taxon>
        <taxon>Bacillati</taxon>
        <taxon>Actinomycetota</taxon>
        <taxon>Actinomycetes</taxon>
        <taxon>Micrococcales</taxon>
        <taxon>Intrasporangiaceae</taxon>
        <taxon>Intrasporangium</taxon>
    </lineage>
</organism>
<proteinExistence type="predicted"/>
<protein>
    <submittedName>
        <fullName evidence="4">LuxR family transcriptional regulator</fullName>
    </submittedName>
</protein>
<dbReference type="InterPro" id="IPR000792">
    <property type="entry name" value="Tscrpt_reg_LuxR_C"/>
</dbReference>